<gene>
    <name evidence="3" type="ORF">Cvel_14836</name>
</gene>
<keyword evidence="2" id="KW-1133">Transmembrane helix</keyword>
<name>A0A0G4F2P1_9ALVE</name>
<evidence type="ECO:0000313" key="3">
    <source>
        <dbReference type="EMBL" id="CEM06162.1"/>
    </source>
</evidence>
<feature type="transmembrane region" description="Helical" evidence="2">
    <location>
        <begin position="128"/>
        <end position="149"/>
    </location>
</feature>
<organism evidence="3">
    <name type="scientific">Chromera velia CCMP2878</name>
    <dbReference type="NCBI Taxonomy" id="1169474"/>
    <lineage>
        <taxon>Eukaryota</taxon>
        <taxon>Sar</taxon>
        <taxon>Alveolata</taxon>
        <taxon>Colpodellida</taxon>
        <taxon>Chromeraceae</taxon>
        <taxon>Chromera</taxon>
    </lineage>
</organism>
<protein>
    <submittedName>
        <fullName evidence="3">Uncharacterized protein</fullName>
    </submittedName>
</protein>
<evidence type="ECO:0000256" key="1">
    <source>
        <dbReference type="SAM" id="MobiDB-lite"/>
    </source>
</evidence>
<feature type="transmembrane region" description="Helical" evidence="2">
    <location>
        <begin position="35"/>
        <end position="57"/>
    </location>
</feature>
<accession>A0A0G4F2P1</accession>
<dbReference type="EMBL" id="CDMZ01000079">
    <property type="protein sequence ID" value="CEM06162.1"/>
    <property type="molecule type" value="Genomic_DNA"/>
</dbReference>
<dbReference type="AlphaFoldDB" id="A0A0G4F2P1"/>
<keyword evidence="2" id="KW-0812">Transmembrane</keyword>
<feature type="region of interest" description="Disordered" evidence="1">
    <location>
        <begin position="1"/>
        <end position="29"/>
    </location>
</feature>
<feature type="compositionally biased region" description="Basic and acidic residues" evidence="1">
    <location>
        <begin position="7"/>
        <end position="27"/>
    </location>
</feature>
<keyword evidence="2" id="KW-0472">Membrane</keyword>
<reference evidence="3" key="1">
    <citation type="submission" date="2014-11" db="EMBL/GenBank/DDBJ databases">
        <authorList>
            <person name="Otto D Thomas"/>
            <person name="Naeem Raeece"/>
        </authorList>
    </citation>
    <scope>NUCLEOTIDE SEQUENCE</scope>
</reference>
<evidence type="ECO:0000256" key="2">
    <source>
        <dbReference type="SAM" id="Phobius"/>
    </source>
</evidence>
<dbReference type="VEuPathDB" id="CryptoDB:Cvel_14836"/>
<proteinExistence type="predicted"/>
<feature type="transmembrane region" description="Helical" evidence="2">
    <location>
        <begin position="93"/>
        <end position="116"/>
    </location>
</feature>
<sequence length="186" mass="21018">MSQVQDEAEKEKEPLKEGFLRTHDGKKGKAKPPALTRWLVIVLSLTLFVLGGCILWRRYVSWREQVDGEASEDVEEEGGVQTTEGIMDQKTQAFLWVFLAPVATLIVGLFVSLCMWRRKTDPLGMTNYVQFYVVAAIVAVLGLALAGFFDSRCPFGKFLGAYHWRSASRSDWPLWIDARTTNTVEI</sequence>